<dbReference type="RefSeq" id="WP_144261232.1">
    <property type="nucleotide sequence ID" value="NZ_QMDX01000002.1"/>
</dbReference>
<dbReference type="InParanoid" id="A0A554NDE4"/>
<dbReference type="InterPro" id="IPR003593">
    <property type="entry name" value="AAA+_ATPase"/>
</dbReference>
<dbReference type="PANTHER" id="PTHR10763:SF22">
    <property type="entry name" value="ORC1-TYPE DNA REPLICATION PROTEIN"/>
    <property type="match status" value="1"/>
</dbReference>
<feature type="domain" description="AAA+ ATPase" evidence="4">
    <location>
        <begin position="36"/>
        <end position="181"/>
    </location>
</feature>
<keyword evidence="6" id="KW-1185">Reference proteome</keyword>
<evidence type="ECO:0000256" key="3">
    <source>
        <dbReference type="ARBA" id="ARBA00022840"/>
    </source>
</evidence>
<dbReference type="Gene3D" id="1.10.8.60">
    <property type="match status" value="1"/>
</dbReference>
<dbReference type="InterPro" id="IPR050311">
    <property type="entry name" value="ORC1/CDC6"/>
</dbReference>
<dbReference type="Pfam" id="PF13191">
    <property type="entry name" value="AAA_16"/>
    <property type="match status" value="1"/>
</dbReference>
<dbReference type="GO" id="GO:0005524">
    <property type="term" value="F:ATP binding"/>
    <property type="evidence" value="ECO:0007669"/>
    <property type="project" value="UniProtKB-KW"/>
</dbReference>
<sequence length="330" mass="37716">MIGDARVLQPAFVPREVEHRDGEVDALTNALDPITRGETASLFGPSGTGKTCIAQYTVERLREQVLDTEYQYANYWRDYTRHRALYRVLEAIEGTLDIHRQPTPADELSERLRSYDGTPHVVVLDEVDQLRDTSVLYDLYSTHDCTMVLIANRQAAVFDDLDDRLSSRLHSARRVRFDRYSRDELVAILEARVKWGLTSAVDRTYLEHIADAAAGDARIATGILRNAARDAERAGREEFTTGSVEGAIAEARQQVRRTSLETLTRRQRVPYDVIDEYGEIDPGELYGQYQERVSDPKTKRTVRNHLQKMVRCDLAVADGEKRARTYRIRN</sequence>
<comment type="caution">
    <text evidence="5">The sequence shown here is derived from an EMBL/GenBank/DDBJ whole genome shotgun (WGS) entry which is preliminary data.</text>
</comment>
<dbReference type="AlphaFoldDB" id="A0A554NDE4"/>
<organism evidence="5 6">
    <name type="scientific">Haloglomus irregulare</name>
    <dbReference type="NCBI Taxonomy" id="2234134"/>
    <lineage>
        <taxon>Archaea</taxon>
        <taxon>Methanobacteriati</taxon>
        <taxon>Methanobacteriota</taxon>
        <taxon>Stenosarchaea group</taxon>
        <taxon>Halobacteria</taxon>
        <taxon>Halobacteriales</taxon>
        <taxon>Natronomonadaceae</taxon>
        <taxon>Haloglomus</taxon>
    </lineage>
</organism>
<dbReference type="OrthoDB" id="270161at2157"/>
<gene>
    <name evidence="5" type="ORF">DP107_06010</name>
</gene>
<dbReference type="Pfam" id="PF22703">
    <property type="entry name" value="Cdc6_lid"/>
    <property type="match status" value="1"/>
</dbReference>
<dbReference type="SMART" id="SM00382">
    <property type="entry name" value="AAA"/>
    <property type="match status" value="1"/>
</dbReference>
<evidence type="ECO:0000313" key="5">
    <source>
        <dbReference type="EMBL" id="TSD15393.1"/>
    </source>
</evidence>
<evidence type="ECO:0000313" key="6">
    <source>
        <dbReference type="Proteomes" id="UP000319894"/>
    </source>
</evidence>
<dbReference type="EMBL" id="QMDX01000002">
    <property type="protein sequence ID" value="TSD15393.1"/>
    <property type="molecule type" value="Genomic_DNA"/>
</dbReference>
<dbReference type="SUPFAM" id="SSF52540">
    <property type="entry name" value="P-loop containing nucleoside triphosphate hydrolases"/>
    <property type="match status" value="1"/>
</dbReference>
<keyword evidence="2" id="KW-0547">Nucleotide-binding</keyword>
<accession>A0A554NDE4</accession>
<dbReference type="InterPro" id="IPR055237">
    <property type="entry name" value="Cdc6_lid"/>
</dbReference>
<dbReference type="GO" id="GO:0006260">
    <property type="term" value="P:DNA replication"/>
    <property type="evidence" value="ECO:0007669"/>
    <property type="project" value="UniProtKB-KW"/>
</dbReference>
<keyword evidence="1" id="KW-0235">DNA replication</keyword>
<protein>
    <submittedName>
        <fullName evidence="5">AAA family ATPase</fullName>
    </submittedName>
</protein>
<dbReference type="Proteomes" id="UP000319894">
    <property type="component" value="Unassembled WGS sequence"/>
</dbReference>
<reference evidence="5 6" key="1">
    <citation type="submission" date="2018-06" db="EMBL/GenBank/DDBJ databases">
        <title>Natronomonas sp. F16-60 a new haloarchaeon isolated from a solar saltern of Isla Cristina, Huelva, Spain.</title>
        <authorList>
            <person name="Duran-Viseras A."/>
            <person name="Sanchez-Porro C."/>
            <person name="Ventosa A."/>
        </authorList>
    </citation>
    <scope>NUCLEOTIDE SEQUENCE [LARGE SCALE GENOMIC DNA]</scope>
    <source>
        <strain evidence="5 6">F16-60</strain>
    </source>
</reference>
<name>A0A554NDE4_9EURY</name>
<dbReference type="InterPro" id="IPR041664">
    <property type="entry name" value="AAA_16"/>
</dbReference>
<proteinExistence type="predicted"/>
<dbReference type="CDD" id="cd18139">
    <property type="entry name" value="HLD_clamp_RarA"/>
    <property type="match status" value="1"/>
</dbReference>
<evidence type="ECO:0000259" key="4">
    <source>
        <dbReference type="SMART" id="SM00382"/>
    </source>
</evidence>
<keyword evidence="3" id="KW-0067">ATP-binding</keyword>
<dbReference type="PANTHER" id="PTHR10763">
    <property type="entry name" value="CELL DIVISION CONTROL PROTEIN 6-RELATED"/>
    <property type="match status" value="1"/>
</dbReference>
<evidence type="ECO:0000256" key="2">
    <source>
        <dbReference type="ARBA" id="ARBA00022741"/>
    </source>
</evidence>
<dbReference type="InterPro" id="IPR027417">
    <property type="entry name" value="P-loop_NTPase"/>
</dbReference>
<dbReference type="Gene3D" id="3.40.50.300">
    <property type="entry name" value="P-loop containing nucleotide triphosphate hydrolases"/>
    <property type="match status" value="1"/>
</dbReference>
<evidence type="ECO:0000256" key="1">
    <source>
        <dbReference type="ARBA" id="ARBA00022705"/>
    </source>
</evidence>